<accession>A0ABR1AHE3</accession>
<evidence type="ECO:0000313" key="3">
    <source>
        <dbReference type="EMBL" id="KAK6619390.1"/>
    </source>
</evidence>
<evidence type="ECO:0000256" key="1">
    <source>
        <dbReference type="SAM" id="Phobius"/>
    </source>
</evidence>
<name>A0ABR1AHE3_POLSC</name>
<dbReference type="InterPro" id="IPR009688">
    <property type="entry name" value="FAM210A/B-like_dom"/>
</dbReference>
<evidence type="ECO:0000313" key="4">
    <source>
        <dbReference type="Proteomes" id="UP001359485"/>
    </source>
</evidence>
<proteinExistence type="predicted"/>
<sequence length="268" mass="29933">MYLLGTALEFYRKSCSKYNILQFNDLNNHGISPTTKRILCKRRLLSHLKGYQCSTELTDNSLQSNIKDCISSDEFLECDTQSQLQKILQPSKLINQRISFSSDYITIGKISTNWFGKNTTLFSPSLQSVLKQGDIREFCTAQQKEGQKKDKNSSAPLTANQTIKNAIKDYGIAIVIFHVTISLISLGCCYMVVLSGIIQSGMFQSWGIDDGAGTVEVASALIIAYAIHKVMAPWRIGLTLTTAPFVVKKLKKKLRKMGYLKETPKPKG</sequence>
<dbReference type="Pfam" id="PF06916">
    <property type="entry name" value="FAM210A-B_dom"/>
    <property type="match status" value="1"/>
</dbReference>
<dbReference type="EMBL" id="JAWJWF010000049">
    <property type="protein sequence ID" value="KAK6619390.1"/>
    <property type="molecule type" value="Genomic_DNA"/>
</dbReference>
<keyword evidence="4" id="KW-1185">Reference proteome</keyword>
<gene>
    <name evidence="3" type="ORF">RUM44_003772</name>
</gene>
<reference evidence="3 4" key="1">
    <citation type="submission" date="2023-09" db="EMBL/GenBank/DDBJ databases">
        <title>Genomes of two closely related lineages of the louse Polyplax serrata with different host specificities.</title>
        <authorList>
            <person name="Martinu J."/>
            <person name="Tarabai H."/>
            <person name="Stefka J."/>
            <person name="Hypsa V."/>
        </authorList>
    </citation>
    <scope>NUCLEOTIDE SEQUENCE [LARGE SCALE GENOMIC DNA]</scope>
    <source>
        <strain evidence="3">98ZLc_SE</strain>
    </source>
</reference>
<evidence type="ECO:0000259" key="2">
    <source>
        <dbReference type="Pfam" id="PF06916"/>
    </source>
</evidence>
<comment type="caution">
    <text evidence="3">The sequence shown here is derived from an EMBL/GenBank/DDBJ whole genome shotgun (WGS) entry which is preliminary data.</text>
</comment>
<feature type="domain" description="DUF1279" evidence="2">
    <location>
        <begin position="161"/>
        <end position="245"/>
    </location>
</feature>
<keyword evidence="1" id="KW-0812">Transmembrane</keyword>
<organism evidence="3 4">
    <name type="scientific">Polyplax serrata</name>
    <name type="common">Common mouse louse</name>
    <dbReference type="NCBI Taxonomy" id="468196"/>
    <lineage>
        <taxon>Eukaryota</taxon>
        <taxon>Metazoa</taxon>
        <taxon>Ecdysozoa</taxon>
        <taxon>Arthropoda</taxon>
        <taxon>Hexapoda</taxon>
        <taxon>Insecta</taxon>
        <taxon>Pterygota</taxon>
        <taxon>Neoptera</taxon>
        <taxon>Paraneoptera</taxon>
        <taxon>Psocodea</taxon>
        <taxon>Troctomorpha</taxon>
        <taxon>Phthiraptera</taxon>
        <taxon>Anoplura</taxon>
        <taxon>Polyplacidae</taxon>
        <taxon>Polyplax</taxon>
    </lineage>
</organism>
<dbReference type="InterPro" id="IPR045866">
    <property type="entry name" value="FAM210A/B-like"/>
</dbReference>
<feature type="transmembrane region" description="Helical" evidence="1">
    <location>
        <begin position="170"/>
        <end position="198"/>
    </location>
</feature>
<protein>
    <recommendedName>
        <fullName evidence="2">DUF1279 domain-containing protein</fullName>
    </recommendedName>
</protein>
<dbReference type="PANTHER" id="PTHR21377:SF0">
    <property type="entry name" value="PROTEIN FAM210B, MITOCHONDRIAL"/>
    <property type="match status" value="1"/>
</dbReference>
<keyword evidence="1" id="KW-1133">Transmembrane helix</keyword>
<keyword evidence="1" id="KW-0472">Membrane</keyword>
<dbReference type="Proteomes" id="UP001359485">
    <property type="component" value="Unassembled WGS sequence"/>
</dbReference>
<dbReference type="PANTHER" id="PTHR21377">
    <property type="entry name" value="PROTEIN FAM210B, MITOCHONDRIAL"/>
    <property type="match status" value="1"/>
</dbReference>